<organism evidence="1 2">
    <name type="scientific">Granulicella mallensis</name>
    <dbReference type="NCBI Taxonomy" id="940614"/>
    <lineage>
        <taxon>Bacteria</taxon>
        <taxon>Pseudomonadati</taxon>
        <taxon>Acidobacteriota</taxon>
        <taxon>Terriglobia</taxon>
        <taxon>Terriglobales</taxon>
        <taxon>Acidobacteriaceae</taxon>
        <taxon>Granulicella</taxon>
    </lineage>
</organism>
<gene>
    <name evidence="1" type="ORF">HDF15_003246</name>
</gene>
<dbReference type="GO" id="GO:0003677">
    <property type="term" value="F:DNA binding"/>
    <property type="evidence" value="ECO:0007669"/>
    <property type="project" value="UniProtKB-KW"/>
</dbReference>
<dbReference type="EMBL" id="JACHIO010000013">
    <property type="protein sequence ID" value="MBB5064884.1"/>
    <property type="molecule type" value="Genomic_DNA"/>
</dbReference>
<sequence>MDKEGNLVRSVSIQELEEHTAELVAEVEAGNRLTLIRGGKRVADIVPSVDSSEPIWRDEEERLQAIDRVMEKLRRGYDLGGFKITDRDALYDRD</sequence>
<comment type="caution">
    <text evidence="1">The sequence shown here is derived from an EMBL/GenBank/DDBJ whole genome shotgun (WGS) entry which is preliminary data.</text>
</comment>
<keyword evidence="1" id="KW-0238">DNA-binding</keyword>
<dbReference type="RefSeq" id="WP_184257147.1">
    <property type="nucleotide sequence ID" value="NZ_JACHIO010000013.1"/>
</dbReference>
<reference evidence="1 2" key="1">
    <citation type="submission" date="2020-08" db="EMBL/GenBank/DDBJ databases">
        <title>Genomic Encyclopedia of Type Strains, Phase IV (KMG-V): Genome sequencing to study the core and pangenomes of soil and plant-associated prokaryotes.</title>
        <authorList>
            <person name="Whitman W."/>
        </authorList>
    </citation>
    <scope>NUCLEOTIDE SEQUENCE [LARGE SCALE GENOMIC DNA]</scope>
    <source>
        <strain evidence="1 2">X5P3</strain>
    </source>
</reference>
<accession>A0A7W7ZRQ2</accession>
<protein>
    <submittedName>
        <fullName evidence="1">Antitoxin (DNA-binding transcriptional repressor) of toxin-antitoxin stability system</fullName>
    </submittedName>
</protein>
<evidence type="ECO:0000313" key="1">
    <source>
        <dbReference type="EMBL" id="MBB5064884.1"/>
    </source>
</evidence>
<dbReference type="Proteomes" id="UP000584867">
    <property type="component" value="Unassembled WGS sequence"/>
</dbReference>
<dbReference type="AlphaFoldDB" id="A0A7W7ZRQ2"/>
<proteinExistence type="predicted"/>
<evidence type="ECO:0000313" key="2">
    <source>
        <dbReference type="Proteomes" id="UP000584867"/>
    </source>
</evidence>
<name>A0A7W7ZRQ2_9BACT</name>